<dbReference type="EMBL" id="BMAT01007651">
    <property type="protein sequence ID" value="GFR68455.1"/>
    <property type="molecule type" value="Genomic_DNA"/>
</dbReference>
<proteinExistence type="predicted"/>
<protein>
    <submittedName>
        <fullName evidence="1">Uncharacterized protein</fullName>
    </submittedName>
</protein>
<dbReference type="Proteomes" id="UP000762676">
    <property type="component" value="Unassembled WGS sequence"/>
</dbReference>
<gene>
    <name evidence="1" type="ORF">ElyMa_003732500</name>
</gene>
<evidence type="ECO:0000313" key="2">
    <source>
        <dbReference type="Proteomes" id="UP000762676"/>
    </source>
</evidence>
<name>A0AAV4F6R1_9GAST</name>
<keyword evidence="2" id="KW-1185">Reference proteome</keyword>
<accession>A0AAV4F6R1</accession>
<comment type="caution">
    <text evidence="1">The sequence shown here is derived from an EMBL/GenBank/DDBJ whole genome shotgun (WGS) entry which is preliminary data.</text>
</comment>
<reference evidence="1 2" key="1">
    <citation type="journal article" date="2021" name="Elife">
        <title>Chloroplast acquisition without the gene transfer in kleptoplastic sea slugs, Plakobranchus ocellatus.</title>
        <authorList>
            <person name="Maeda T."/>
            <person name="Takahashi S."/>
            <person name="Yoshida T."/>
            <person name="Shimamura S."/>
            <person name="Takaki Y."/>
            <person name="Nagai Y."/>
            <person name="Toyoda A."/>
            <person name="Suzuki Y."/>
            <person name="Arimoto A."/>
            <person name="Ishii H."/>
            <person name="Satoh N."/>
            <person name="Nishiyama T."/>
            <person name="Hasebe M."/>
            <person name="Maruyama T."/>
            <person name="Minagawa J."/>
            <person name="Obokata J."/>
            <person name="Shigenobu S."/>
        </authorList>
    </citation>
    <scope>NUCLEOTIDE SEQUENCE [LARGE SCALE GENOMIC DNA]</scope>
</reference>
<sequence>MLENCGKLVFECLMLLKIGLLGEMCKVLRLLSAVDDYNHNFMVMSKTSTARTTTATQQQQQQLPPLRQHLPLLGAATANPTKTVKMTRAFMVKLGRSLVDCQHSISLARN</sequence>
<dbReference type="AlphaFoldDB" id="A0AAV4F6R1"/>
<organism evidence="1 2">
    <name type="scientific">Elysia marginata</name>
    <dbReference type="NCBI Taxonomy" id="1093978"/>
    <lineage>
        <taxon>Eukaryota</taxon>
        <taxon>Metazoa</taxon>
        <taxon>Spiralia</taxon>
        <taxon>Lophotrochozoa</taxon>
        <taxon>Mollusca</taxon>
        <taxon>Gastropoda</taxon>
        <taxon>Heterobranchia</taxon>
        <taxon>Euthyneura</taxon>
        <taxon>Panpulmonata</taxon>
        <taxon>Sacoglossa</taxon>
        <taxon>Placobranchoidea</taxon>
        <taxon>Plakobranchidae</taxon>
        <taxon>Elysia</taxon>
    </lineage>
</organism>
<evidence type="ECO:0000313" key="1">
    <source>
        <dbReference type="EMBL" id="GFR68455.1"/>
    </source>
</evidence>